<organism evidence="8 9">
    <name type="scientific">Microthyrium microscopicum</name>
    <dbReference type="NCBI Taxonomy" id="703497"/>
    <lineage>
        <taxon>Eukaryota</taxon>
        <taxon>Fungi</taxon>
        <taxon>Dikarya</taxon>
        <taxon>Ascomycota</taxon>
        <taxon>Pezizomycotina</taxon>
        <taxon>Dothideomycetes</taxon>
        <taxon>Dothideomycetes incertae sedis</taxon>
        <taxon>Microthyriales</taxon>
        <taxon>Microthyriaceae</taxon>
        <taxon>Microthyrium</taxon>
    </lineage>
</organism>
<dbReference type="SUPFAM" id="SSF47459">
    <property type="entry name" value="HLH, helix-loop-helix DNA-binding domain"/>
    <property type="match status" value="1"/>
</dbReference>
<dbReference type="OrthoDB" id="5778525at2759"/>
<feature type="region of interest" description="Disordered" evidence="6">
    <location>
        <begin position="61"/>
        <end position="99"/>
    </location>
</feature>
<keyword evidence="5" id="KW-0539">Nucleus</keyword>
<dbReference type="GO" id="GO:0046983">
    <property type="term" value="F:protein dimerization activity"/>
    <property type="evidence" value="ECO:0007669"/>
    <property type="project" value="InterPro"/>
</dbReference>
<dbReference type="InterPro" id="IPR011598">
    <property type="entry name" value="bHLH_dom"/>
</dbReference>
<evidence type="ECO:0000256" key="6">
    <source>
        <dbReference type="SAM" id="MobiDB-lite"/>
    </source>
</evidence>
<dbReference type="Pfam" id="PF00010">
    <property type="entry name" value="HLH"/>
    <property type="match status" value="1"/>
</dbReference>
<dbReference type="GO" id="GO:0000981">
    <property type="term" value="F:DNA-binding transcription factor activity, RNA polymerase II-specific"/>
    <property type="evidence" value="ECO:0007669"/>
    <property type="project" value="TreeGrafter"/>
</dbReference>
<name>A0A6A6U0T3_9PEZI</name>
<keyword evidence="4" id="KW-0804">Transcription</keyword>
<dbReference type="Gene3D" id="4.10.280.10">
    <property type="entry name" value="Helix-loop-helix DNA-binding domain"/>
    <property type="match status" value="1"/>
</dbReference>
<evidence type="ECO:0000313" key="8">
    <source>
        <dbReference type="EMBL" id="KAF2665047.1"/>
    </source>
</evidence>
<evidence type="ECO:0000256" key="1">
    <source>
        <dbReference type="ARBA" id="ARBA00004123"/>
    </source>
</evidence>
<feature type="non-terminal residue" evidence="8">
    <location>
        <position position="152"/>
    </location>
</feature>
<keyword evidence="2" id="KW-0805">Transcription regulation</keyword>
<dbReference type="PANTHER" id="PTHR15741:SF39">
    <property type="entry name" value="BHLH TRANSCRIPTION FACTOR (EUROFUNG)"/>
    <property type="match status" value="1"/>
</dbReference>
<keyword evidence="3" id="KW-0238">DNA-binding</keyword>
<dbReference type="GO" id="GO:0005634">
    <property type="term" value="C:nucleus"/>
    <property type="evidence" value="ECO:0007669"/>
    <property type="project" value="UniProtKB-SubCell"/>
</dbReference>
<evidence type="ECO:0000256" key="5">
    <source>
        <dbReference type="ARBA" id="ARBA00023242"/>
    </source>
</evidence>
<dbReference type="PANTHER" id="PTHR15741">
    <property type="entry name" value="BASIC HELIX-LOOP-HELIX ZIP TRANSCRIPTION FACTOR"/>
    <property type="match status" value="1"/>
</dbReference>
<evidence type="ECO:0000256" key="3">
    <source>
        <dbReference type="ARBA" id="ARBA00023125"/>
    </source>
</evidence>
<sequence>MANKALDKKARKLIDIVAAPYFTYYLRHWNQTAGYHMPHPTSCWPSTYHTLKHHLLASSHSKPSSFIKPTMASPNKDKARLTEQEKKNNHIASEQKRRQAIRDGFDRLASLTPGYEGQGRSESLVLGAALDHMKEQLALYRKNIRECKAQGI</sequence>
<proteinExistence type="predicted"/>
<evidence type="ECO:0000256" key="4">
    <source>
        <dbReference type="ARBA" id="ARBA00023163"/>
    </source>
</evidence>
<evidence type="ECO:0000259" key="7">
    <source>
        <dbReference type="PROSITE" id="PS50888"/>
    </source>
</evidence>
<dbReference type="PROSITE" id="PS50888">
    <property type="entry name" value="BHLH"/>
    <property type="match status" value="1"/>
</dbReference>
<comment type="subcellular location">
    <subcellularLocation>
        <location evidence="1">Nucleus</location>
    </subcellularLocation>
</comment>
<dbReference type="InterPro" id="IPR052207">
    <property type="entry name" value="Max-like/E-box_TFs"/>
</dbReference>
<dbReference type="EMBL" id="MU004241">
    <property type="protein sequence ID" value="KAF2665047.1"/>
    <property type="molecule type" value="Genomic_DNA"/>
</dbReference>
<gene>
    <name evidence="8" type="ORF">BT63DRAFT_429003</name>
</gene>
<dbReference type="Proteomes" id="UP000799302">
    <property type="component" value="Unassembled WGS sequence"/>
</dbReference>
<evidence type="ECO:0000313" key="9">
    <source>
        <dbReference type="Proteomes" id="UP000799302"/>
    </source>
</evidence>
<keyword evidence="9" id="KW-1185">Reference proteome</keyword>
<accession>A0A6A6U0T3</accession>
<dbReference type="GO" id="GO:0000978">
    <property type="term" value="F:RNA polymerase II cis-regulatory region sequence-specific DNA binding"/>
    <property type="evidence" value="ECO:0007669"/>
    <property type="project" value="TreeGrafter"/>
</dbReference>
<dbReference type="AlphaFoldDB" id="A0A6A6U0T3"/>
<dbReference type="InterPro" id="IPR036638">
    <property type="entry name" value="HLH_DNA-bd_sf"/>
</dbReference>
<protein>
    <recommendedName>
        <fullName evidence="7">BHLH domain-containing protein</fullName>
    </recommendedName>
</protein>
<evidence type="ECO:0000256" key="2">
    <source>
        <dbReference type="ARBA" id="ARBA00023015"/>
    </source>
</evidence>
<feature type="compositionally biased region" description="Basic and acidic residues" evidence="6">
    <location>
        <begin position="75"/>
        <end position="99"/>
    </location>
</feature>
<reference evidence="8" key="1">
    <citation type="journal article" date="2020" name="Stud. Mycol.">
        <title>101 Dothideomycetes genomes: a test case for predicting lifestyles and emergence of pathogens.</title>
        <authorList>
            <person name="Haridas S."/>
            <person name="Albert R."/>
            <person name="Binder M."/>
            <person name="Bloem J."/>
            <person name="Labutti K."/>
            <person name="Salamov A."/>
            <person name="Andreopoulos B."/>
            <person name="Baker S."/>
            <person name="Barry K."/>
            <person name="Bills G."/>
            <person name="Bluhm B."/>
            <person name="Cannon C."/>
            <person name="Castanera R."/>
            <person name="Culley D."/>
            <person name="Daum C."/>
            <person name="Ezra D."/>
            <person name="Gonzalez J."/>
            <person name="Henrissat B."/>
            <person name="Kuo A."/>
            <person name="Liang C."/>
            <person name="Lipzen A."/>
            <person name="Lutzoni F."/>
            <person name="Magnuson J."/>
            <person name="Mondo S."/>
            <person name="Nolan M."/>
            <person name="Ohm R."/>
            <person name="Pangilinan J."/>
            <person name="Park H.-J."/>
            <person name="Ramirez L."/>
            <person name="Alfaro M."/>
            <person name="Sun H."/>
            <person name="Tritt A."/>
            <person name="Yoshinaga Y."/>
            <person name="Zwiers L.-H."/>
            <person name="Turgeon B."/>
            <person name="Goodwin S."/>
            <person name="Spatafora J."/>
            <person name="Crous P."/>
            <person name="Grigoriev I."/>
        </authorList>
    </citation>
    <scope>NUCLEOTIDE SEQUENCE</scope>
    <source>
        <strain evidence="8">CBS 115976</strain>
    </source>
</reference>
<feature type="domain" description="BHLH" evidence="7">
    <location>
        <begin position="85"/>
        <end position="136"/>
    </location>
</feature>